<sequence>MASTTAYGSLSVEGKPQPRTTSCLGALKVAPPLALLIVLIMVLAMAMGSIVVSIVVPIIVIIYLLLFAAFCCIAWPFATSFVKVPYIALKFHFKLVSLLVEAAGRGFKPTFPEWTLAYELIISMMRYSFLDYGHIVADANAHRLRGPFQLHGKTILKSCCRKHNTVPEKLIANGMEHMWMRDPEKKQHRVVVIHYHGGGYCISDPLWSWPTRSTPC</sequence>
<protein>
    <submittedName>
        <fullName evidence="2">Unnamed protein product</fullName>
    </submittedName>
</protein>
<accession>A0A9W7CWS2</accession>
<evidence type="ECO:0000256" key="1">
    <source>
        <dbReference type="SAM" id="Phobius"/>
    </source>
</evidence>
<gene>
    <name evidence="2" type="ORF">Plil01_001669600</name>
</gene>
<name>A0A9W7CWS2_9STRA</name>
<dbReference type="AlphaFoldDB" id="A0A9W7CWS2"/>
<keyword evidence="1" id="KW-0812">Transmembrane</keyword>
<organism evidence="2 3">
    <name type="scientific">Phytophthora lilii</name>
    <dbReference type="NCBI Taxonomy" id="2077276"/>
    <lineage>
        <taxon>Eukaryota</taxon>
        <taxon>Sar</taxon>
        <taxon>Stramenopiles</taxon>
        <taxon>Oomycota</taxon>
        <taxon>Peronosporomycetes</taxon>
        <taxon>Peronosporales</taxon>
        <taxon>Peronosporaceae</taxon>
        <taxon>Phytophthora</taxon>
    </lineage>
</organism>
<keyword evidence="3" id="KW-1185">Reference proteome</keyword>
<keyword evidence="1" id="KW-1133">Transmembrane helix</keyword>
<keyword evidence="1" id="KW-0472">Membrane</keyword>
<dbReference type="OrthoDB" id="126722at2759"/>
<proteinExistence type="predicted"/>
<comment type="caution">
    <text evidence="2">The sequence shown here is derived from an EMBL/GenBank/DDBJ whole genome shotgun (WGS) entry which is preliminary data.</text>
</comment>
<evidence type="ECO:0000313" key="2">
    <source>
        <dbReference type="EMBL" id="GMF41671.1"/>
    </source>
</evidence>
<feature type="transmembrane region" description="Helical" evidence="1">
    <location>
        <begin position="33"/>
        <end position="55"/>
    </location>
</feature>
<feature type="transmembrane region" description="Helical" evidence="1">
    <location>
        <begin position="61"/>
        <end position="82"/>
    </location>
</feature>
<reference evidence="2" key="1">
    <citation type="submission" date="2023-04" db="EMBL/GenBank/DDBJ databases">
        <title>Phytophthora lilii NBRC 32176.</title>
        <authorList>
            <person name="Ichikawa N."/>
            <person name="Sato H."/>
            <person name="Tonouchi N."/>
        </authorList>
    </citation>
    <scope>NUCLEOTIDE SEQUENCE</scope>
    <source>
        <strain evidence="2">NBRC 32176</strain>
    </source>
</reference>
<dbReference type="Proteomes" id="UP001165083">
    <property type="component" value="Unassembled WGS sequence"/>
</dbReference>
<dbReference type="EMBL" id="BSXW01002281">
    <property type="protein sequence ID" value="GMF41671.1"/>
    <property type="molecule type" value="Genomic_DNA"/>
</dbReference>
<evidence type="ECO:0000313" key="3">
    <source>
        <dbReference type="Proteomes" id="UP001165083"/>
    </source>
</evidence>